<dbReference type="InterPro" id="IPR039421">
    <property type="entry name" value="Type_1_exporter"/>
</dbReference>
<evidence type="ECO:0000256" key="7">
    <source>
        <dbReference type="SAM" id="Phobius"/>
    </source>
</evidence>
<dbReference type="InterPro" id="IPR011527">
    <property type="entry name" value="ABC1_TM_dom"/>
</dbReference>
<evidence type="ECO:0000256" key="5">
    <source>
        <dbReference type="ARBA" id="ARBA00022989"/>
    </source>
</evidence>
<dbReference type="Gene3D" id="1.20.1560.10">
    <property type="entry name" value="ABC transporter type 1, transmembrane domain"/>
    <property type="match status" value="1"/>
</dbReference>
<dbReference type="SMART" id="SM00382">
    <property type="entry name" value="AAA"/>
    <property type="match status" value="1"/>
</dbReference>
<feature type="transmembrane region" description="Helical" evidence="7">
    <location>
        <begin position="74"/>
        <end position="92"/>
    </location>
</feature>
<feature type="transmembrane region" description="Helical" evidence="7">
    <location>
        <begin position="33"/>
        <end position="54"/>
    </location>
</feature>
<dbReference type="PROSITE" id="PS00211">
    <property type="entry name" value="ABC_TRANSPORTER_1"/>
    <property type="match status" value="1"/>
</dbReference>
<dbReference type="SUPFAM" id="SSF52540">
    <property type="entry name" value="P-loop containing nucleoside triphosphate hydrolases"/>
    <property type="match status" value="1"/>
</dbReference>
<keyword evidence="5 7" id="KW-1133">Transmembrane helix</keyword>
<dbReference type="PANTHER" id="PTHR24221">
    <property type="entry name" value="ATP-BINDING CASSETTE SUB-FAMILY B"/>
    <property type="match status" value="1"/>
</dbReference>
<reference evidence="10 11" key="1">
    <citation type="submission" date="2024-06" db="EMBL/GenBank/DDBJ databases">
        <authorList>
            <person name="Li F."/>
        </authorList>
    </citation>
    <scope>NUCLEOTIDE SEQUENCE [LARGE SCALE GENOMIC DNA]</scope>
    <source>
        <strain evidence="10 11">GXAS 311</strain>
    </source>
</reference>
<dbReference type="SUPFAM" id="SSF90123">
    <property type="entry name" value="ABC transporter transmembrane region"/>
    <property type="match status" value="1"/>
</dbReference>
<dbReference type="CDD" id="cd18582">
    <property type="entry name" value="ABC_6TM_ATM1_ABCB7"/>
    <property type="match status" value="1"/>
</dbReference>
<comment type="caution">
    <text evidence="10">The sequence shown here is derived from an EMBL/GenBank/DDBJ whole genome shotgun (WGS) entry which is preliminary data.</text>
</comment>
<feature type="domain" description="ABC transporter" evidence="8">
    <location>
        <begin position="391"/>
        <end position="625"/>
    </location>
</feature>
<dbReference type="Pfam" id="PF00005">
    <property type="entry name" value="ABC_tran"/>
    <property type="match status" value="1"/>
</dbReference>
<comment type="subcellular location">
    <subcellularLocation>
        <location evidence="1">Cell membrane</location>
        <topology evidence="1">Multi-pass membrane protein</topology>
    </subcellularLocation>
</comment>
<evidence type="ECO:0000313" key="11">
    <source>
        <dbReference type="Proteomes" id="UP001548189"/>
    </source>
</evidence>
<protein>
    <submittedName>
        <fullName evidence="10">ABC transporter ATP-binding protein/permease</fullName>
    </submittedName>
</protein>
<sequence>MRHSRQAIEPNTQINWTVLKQLLPYFAEFKGRVFFALVFMVLAKIATIAMPFILKLIVDNLSDTPPAQDSIFNQLPAVLLAPIALVFAYGFFRFANVAFGEIRDTLFSRVTERTVRRVSLTVFNHLHNLDVDFHLSRRTGGLARDIERGTHGISFIMRFMVFNIIPTLIEISLVIGILLTNYGTAFGLITALSIIIYIVFSVVVTNWRNQFVRAMNEADSNSGSRAIDSLLNFEIVKSFTNERFESQRYDKDLLAWEEAKNRSRLSLFALNAGQAFIISSAVTALLYLAVTQVANQQITVGDFVLINAFMMQLFMPLNFLGFIYREIKVAAVNIEKMFELLATTPKIIDADNAQPLILNSITENVSTKSVVTNNLPSKSQSIPQSQPLEQLVFNQVSFAYQANRPIIKNISFQVLARQSVAIVGSSGSGKSTLVKLLMRFYDPTEGQILINDLPLTQFTQQSLRKHIGIVPQDSILFNDTILENIRYGNPEASQQEIEQVIQMAHLTQFIAQLPEGIQTVVGERGLKISGGEKQRIAIARALIKKPPIMIFDEATSSLDSRSETAILDAIREISQQFTSIMIAHRLSTIIHADTILVMDKGEIVETGTHQTLLQNNGLYTELWRAQQKSEQQ</sequence>
<feature type="transmembrane region" description="Helical" evidence="7">
    <location>
        <begin position="268"/>
        <end position="291"/>
    </location>
</feature>
<evidence type="ECO:0000256" key="4">
    <source>
        <dbReference type="ARBA" id="ARBA00022840"/>
    </source>
</evidence>
<dbReference type="Pfam" id="PF00664">
    <property type="entry name" value="ABC_membrane"/>
    <property type="match status" value="1"/>
</dbReference>
<keyword evidence="6 7" id="KW-0472">Membrane</keyword>
<evidence type="ECO:0000259" key="9">
    <source>
        <dbReference type="PROSITE" id="PS50929"/>
    </source>
</evidence>
<dbReference type="InterPro" id="IPR027417">
    <property type="entry name" value="P-loop_NTPase"/>
</dbReference>
<dbReference type="InterPro" id="IPR017871">
    <property type="entry name" value="ABC_transporter-like_CS"/>
</dbReference>
<evidence type="ECO:0000313" key="10">
    <source>
        <dbReference type="EMBL" id="MET1255577.1"/>
    </source>
</evidence>
<dbReference type="PROSITE" id="PS50893">
    <property type="entry name" value="ABC_TRANSPORTER_2"/>
    <property type="match status" value="1"/>
</dbReference>
<dbReference type="InterPro" id="IPR003439">
    <property type="entry name" value="ABC_transporter-like_ATP-bd"/>
</dbReference>
<dbReference type="RefSeq" id="WP_353896162.1">
    <property type="nucleotide sequence ID" value="NZ_JBEVCJ010000011.1"/>
</dbReference>
<organism evidence="10 11">
    <name type="scientific">Aliikangiella maris</name>
    <dbReference type="NCBI Taxonomy" id="3162458"/>
    <lineage>
        <taxon>Bacteria</taxon>
        <taxon>Pseudomonadati</taxon>
        <taxon>Pseudomonadota</taxon>
        <taxon>Gammaproteobacteria</taxon>
        <taxon>Oceanospirillales</taxon>
        <taxon>Pleioneaceae</taxon>
        <taxon>Aliikangiella</taxon>
    </lineage>
</organism>
<feature type="transmembrane region" description="Helical" evidence="7">
    <location>
        <begin position="155"/>
        <end position="179"/>
    </location>
</feature>
<keyword evidence="11" id="KW-1185">Reference proteome</keyword>
<dbReference type="InterPro" id="IPR003593">
    <property type="entry name" value="AAA+_ATPase"/>
</dbReference>
<accession>A0ABV2BVK3</accession>
<feature type="domain" description="ABC transmembrane type-1" evidence="9">
    <location>
        <begin position="34"/>
        <end position="327"/>
    </location>
</feature>
<evidence type="ECO:0000256" key="6">
    <source>
        <dbReference type="ARBA" id="ARBA00023136"/>
    </source>
</evidence>
<dbReference type="GO" id="GO:0005524">
    <property type="term" value="F:ATP binding"/>
    <property type="evidence" value="ECO:0007669"/>
    <property type="project" value="UniProtKB-KW"/>
</dbReference>
<dbReference type="EMBL" id="JBEVCJ010000011">
    <property type="protein sequence ID" value="MET1255577.1"/>
    <property type="molecule type" value="Genomic_DNA"/>
</dbReference>
<gene>
    <name evidence="10" type="ORF">ABVT43_10595</name>
</gene>
<evidence type="ECO:0000256" key="3">
    <source>
        <dbReference type="ARBA" id="ARBA00022741"/>
    </source>
</evidence>
<evidence type="ECO:0000256" key="1">
    <source>
        <dbReference type="ARBA" id="ARBA00004651"/>
    </source>
</evidence>
<evidence type="ECO:0000259" key="8">
    <source>
        <dbReference type="PROSITE" id="PS50893"/>
    </source>
</evidence>
<proteinExistence type="predicted"/>
<evidence type="ECO:0000256" key="2">
    <source>
        <dbReference type="ARBA" id="ARBA00022692"/>
    </source>
</evidence>
<dbReference type="PROSITE" id="PS50929">
    <property type="entry name" value="ABC_TM1F"/>
    <property type="match status" value="1"/>
</dbReference>
<keyword evidence="4 10" id="KW-0067">ATP-binding</keyword>
<dbReference type="InterPro" id="IPR036640">
    <property type="entry name" value="ABC1_TM_sf"/>
</dbReference>
<dbReference type="PANTHER" id="PTHR24221:SF632">
    <property type="entry name" value="ATP-DEPENDENT LIPID A-CORE FLIPPASE"/>
    <property type="match status" value="1"/>
</dbReference>
<dbReference type="Gene3D" id="3.40.50.300">
    <property type="entry name" value="P-loop containing nucleotide triphosphate hydrolases"/>
    <property type="match status" value="1"/>
</dbReference>
<keyword evidence="2 7" id="KW-0812">Transmembrane</keyword>
<name>A0ABV2BVK3_9GAMM</name>
<feature type="transmembrane region" description="Helical" evidence="7">
    <location>
        <begin position="303"/>
        <end position="324"/>
    </location>
</feature>
<dbReference type="Proteomes" id="UP001548189">
    <property type="component" value="Unassembled WGS sequence"/>
</dbReference>
<feature type="transmembrane region" description="Helical" evidence="7">
    <location>
        <begin position="185"/>
        <end position="207"/>
    </location>
</feature>
<keyword evidence="3" id="KW-0547">Nucleotide-binding</keyword>